<keyword evidence="2" id="KW-1185">Reference proteome</keyword>
<gene>
    <name evidence="1" type="ORF">PXEA_LOCUS16236</name>
</gene>
<proteinExistence type="predicted"/>
<dbReference type="EMBL" id="CAAALY010058426">
    <property type="protein sequence ID" value="VEL22796.1"/>
    <property type="molecule type" value="Genomic_DNA"/>
</dbReference>
<organism evidence="1 2">
    <name type="scientific">Protopolystoma xenopodis</name>
    <dbReference type="NCBI Taxonomy" id="117903"/>
    <lineage>
        <taxon>Eukaryota</taxon>
        <taxon>Metazoa</taxon>
        <taxon>Spiralia</taxon>
        <taxon>Lophotrochozoa</taxon>
        <taxon>Platyhelminthes</taxon>
        <taxon>Monogenea</taxon>
        <taxon>Polyopisthocotylea</taxon>
        <taxon>Polystomatidea</taxon>
        <taxon>Polystomatidae</taxon>
        <taxon>Protopolystoma</taxon>
    </lineage>
</organism>
<evidence type="ECO:0000313" key="2">
    <source>
        <dbReference type="Proteomes" id="UP000784294"/>
    </source>
</evidence>
<accession>A0A448WXK4</accession>
<evidence type="ECO:0000313" key="1">
    <source>
        <dbReference type="EMBL" id="VEL22796.1"/>
    </source>
</evidence>
<dbReference type="Proteomes" id="UP000784294">
    <property type="component" value="Unassembled WGS sequence"/>
</dbReference>
<sequence length="185" mass="20270">MSRNLVTELNFRPSEYPIPTVGNSSSTSAVQHRSYIANLRPDHSILRRENVDLGEQVALDSSVPASSFKAEKSTCSSSLQAFVSPHSEQARLRGIIGLMLRLITGSAARLTHPPIFPDNTIYPAPKTNVFTDVSGLFEFWPHLDAALDNLTAGDSDTILLLQPLIEAFCLTHLHFAKEAVSLTKN</sequence>
<reference evidence="1" key="1">
    <citation type="submission" date="2018-11" db="EMBL/GenBank/DDBJ databases">
        <authorList>
            <consortium name="Pathogen Informatics"/>
        </authorList>
    </citation>
    <scope>NUCLEOTIDE SEQUENCE</scope>
</reference>
<comment type="caution">
    <text evidence="1">The sequence shown here is derived from an EMBL/GenBank/DDBJ whole genome shotgun (WGS) entry which is preliminary data.</text>
</comment>
<dbReference type="AlphaFoldDB" id="A0A448WXK4"/>
<name>A0A448WXK4_9PLAT</name>
<protein>
    <submittedName>
        <fullName evidence="1">Uncharacterized protein</fullName>
    </submittedName>
</protein>